<dbReference type="Proteomes" id="UP000030693">
    <property type="component" value="Unassembled WGS sequence"/>
</dbReference>
<feature type="region of interest" description="Disordered" evidence="1">
    <location>
        <begin position="74"/>
        <end position="99"/>
    </location>
</feature>
<feature type="region of interest" description="Disordered" evidence="1">
    <location>
        <begin position="1"/>
        <end position="26"/>
    </location>
</feature>
<gene>
    <name evidence="3" type="ORF">H696_02876</name>
</gene>
<feature type="transmembrane region" description="Helical" evidence="2">
    <location>
        <begin position="40"/>
        <end position="59"/>
    </location>
</feature>
<dbReference type="GeneID" id="20527601"/>
<keyword evidence="2" id="KW-0812">Transmembrane</keyword>
<keyword evidence="4" id="KW-1185">Reference proteome</keyword>
<reference evidence="3" key="1">
    <citation type="submission" date="2013-04" db="EMBL/GenBank/DDBJ databases">
        <title>The Genome Sequence of Fonticula alba ATCC 38817.</title>
        <authorList>
            <consortium name="The Broad Institute Genomics Platform"/>
            <person name="Russ C."/>
            <person name="Cuomo C."/>
            <person name="Burger G."/>
            <person name="Gray M.W."/>
            <person name="Holland P.W.H."/>
            <person name="King N."/>
            <person name="Lang F.B.F."/>
            <person name="Roger A.J."/>
            <person name="Ruiz-Trillo I."/>
            <person name="Brown M."/>
            <person name="Walker B."/>
            <person name="Young S."/>
            <person name="Zeng Q."/>
            <person name="Gargeya S."/>
            <person name="Fitzgerald M."/>
            <person name="Haas B."/>
            <person name="Abouelleil A."/>
            <person name="Allen A.W."/>
            <person name="Alvarado L."/>
            <person name="Arachchi H.M."/>
            <person name="Berlin A.M."/>
            <person name="Chapman S.B."/>
            <person name="Gainer-Dewar J."/>
            <person name="Goldberg J."/>
            <person name="Griggs A."/>
            <person name="Gujja S."/>
            <person name="Hansen M."/>
            <person name="Howarth C."/>
            <person name="Imamovic A."/>
            <person name="Ireland A."/>
            <person name="Larimer J."/>
            <person name="McCowan C."/>
            <person name="Murphy C."/>
            <person name="Pearson M."/>
            <person name="Poon T.W."/>
            <person name="Priest M."/>
            <person name="Roberts A."/>
            <person name="Saif S."/>
            <person name="Shea T."/>
            <person name="Sisk P."/>
            <person name="Sykes S."/>
            <person name="Wortman J."/>
            <person name="Nusbaum C."/>
            <person name="Birren B."/>
        </authorList>
    </citation>
    <scope>NUCLEOTIDE SEQUENCE [LARGE SCALE GENOMIC DNA]</scope>
    <source>
        <strain evidence="3">ATCC 38817</strain>
    </source>
</reference>
<organism evidence="3">
    <name type="scientific">Fonticula alba</name>
    <name type="common">Slime mold</name>
    <dbReference type="NCBI Taxonomy" id="691883"/>
    <lineage>
        <taxon>Eukaryota</taxon>
        <taxon>Rotosphaerida</taxon>
        <taxon>Fonticulaceae</taxon>
        <taxon>Fonticula</taxon>
    </lineage>
</organism>
<keyword evidence="2" id="KW-1133">Transmembrane helix</keyword>
<proteinExistence type="predicted"/>
<evidence type="ECO:0000256" key="1">
    <source>
        <dbReference type="SAM" id="MobiDB-lite"/>
    </source>
</evidence>
<evidence type="ECO:0000256" key="2">
    <source>
        <dbReference type="SAM" id="Phobius"/>
    </source>
</evidence>
<name>A0A058Z8G6_FONAL</name>
<sequence>MNPLNASSSVPDSAPGAAPVSTPTPLTDSRLDFFDTMKKFYLVGSGSLLITFGVLIYAARKNRQSAQSILKNATNNSFTHSKKAPAGQRFVASSPSQKK</sequence>
<keyword evidence="2" id="KW-0472">Membrane</keyword>
<accession>A0A058Z8G6</accession>
<evidence type="ECO:0000313" key="3">
    <source>
        <dbReference type="EMBL" id="KCV70530.1"/>
    </source>
</evidence>
<dbReference type="AlphaFoldDB" id="A0A058Z8G6"/>
<dbReference type="EMBL" id="KB932204">
    <property type="protein sequence ID" value="KCV70530.1"/>
    <property type="molecule type" value="Genomic_DNA"/>
</dbReference>
<evidence type="ECO:0000313" key="4">
    <source>
        <dbReference type="Proteomes" id="UP000030693"/>
    </source>
</evidence>
<feature type="compositionally biased region" description="Polar residues" evidence="1">
    <location>
        <begin position="1"/>
        <end position="11"/>
    </location>
</feature>
<protein>
    <submittedName>
        <fullName evidence="3">Uncharacterized protein</fullName>
    </submittedName>
</protein>
<dbReference type="RefSeq" id="XP_009495046.1">
    <property type="nucleotide sequence ID" value="XM_009496771.1"/>
</dbReference>